<keyword evidence="7" id="KW-0482">Metalloprotease</keyword>
<comment type="subcellular location">
    <subcellularLocation>
        <location evidence="1">Endomembrane system</location>
        <topology evidence="1">Multi-pass membrane protein</topology>
    </subcellularLocation>
</comment>
<dbReference type="InterPro" id="IPR041489">
    <property type="entry name" value="PDZ_6"/>
</dbReference>
<feature type="transmembrane region" description="Helical" evidence="5">
    <location>
        <begin position="310"/>
        <end position="334"/>
    </location>
</feature>
<evidence type="ECO:0000313" key="7">
    <source>
        <dbReference type="EMBL" id="AMQ18765.1"/>
    </source>
</evidence>
<dbReference type="InterPro" id="IPR008915">
    <property type="entry name" value="Peptidase_M50"/>
</dbReference>
<evidence type="ECO:0000256" key="1">
    <source>
        <dbReference type="ARBA" id="ARBA00004127"/>
    </source>
</evidence>
<dbReference type="InterPro" id="IPR001478">
    <property type="entry name" value="PDZ"/>
</dbReference>
<evidence type="ECO:0000256" key="5">
    <source>
        <dbReference type="SAM" id="Phobius"/>
    </source>
</evidence>
<dbReference type="GO" id="GO:0004222">
    <property type="term" value="F:metalloendopeptidase activity"/>
    <property type="evidence" value="ECO:0007669"/>
    <property type="project" value="InterPro"/>
</dbReference>
<keyword evidence="7" id="KW-0645">Protease</keyword>
<keyword evidence="8" id="KW-1185">Reference proteome</keyword>
<proteinExistence type="predicted"/>
<dbReference type="GeneID" id="27140093"/>
<dbReference type="EMBL" id="CP014750">
    <property type="protein sequence ID" value="AMQ18765.1"/>
    <property type="molecule type" value="Genomic_DNA"/>
</dbReference>
<evidence type="ECO:0000256" key="3">
    <source>
        <dbReference type="ARBA" id="ARBA00022989"/>
    </source>
</evidence>
<dbReference type="Pfam" id="PF17820">
    <property type="entry name" value="PDZ_6"/>
    <property type="match status" value="1"/>
</dbReference>
<feature type="transmembrane region" description="Helical" evidence="5">
    <location>
        <begin position="361"/>
        <end position="381"/>
    </location>
</feature>
<name>A0A142CVG3_9EURY</name>
<reference evidence="8" key="1">
    <citation type="submission" date="2016-03" db="EMBL/GenBank/DDBJ databases">
        <authorList>
            <person name="Oger P.M."/>
        </authorList>
    </citation>
    <scope>NUCLEOTIDE SEQUENCE [LARGE SCALE GENOMIC DNA]</scope>
    <source>
        <strain evidence="8">OG-1</strain>
    </source>
</reference>
<evidence type="ECO:0000313" key="8">
    <source>
        <dbReference type="Proteomes" id="UP000073604"/>
    </source>
</evidence>
<keyword evidence="3 5" id="KW-1133">Transmembrane helix</keyword>
<dbReference type="PANTHER" id="PTHR13325">
    <property type="entry name" value="PROTEASE M50 MEMBRANE-BOUND TRANSCRIPTION FACTOR SITE 2 PROTEASE"/>
    <property type="match status" value="1"/>
</dbReference>
<evidence type="ECO:0000259" key="6">
    <source>
        <dbReference type="PROSITE" id="PS50106"/>
    </source>
</evidence>
<dbReference type="GO" id="GO:0016020">
    <property type="term" value="C:membrane"/>
    <property type="evidence" value="ECO:0007669"/>
    <property type="project" value="InterPro"/>
</dbReference>
<feature type="transmembrane region" description="Helical" evidence="5">
    <location>
        <begin position="113"/>
        <end position="136"/>
    </location>
</feature>
<dbReference type="PANTHER" id="PTHR13325:SF3">
    <property type="entry name" value="MEMBRANE-BOUND TRANSCRIPTION FACTOR SITE-2 PROTEASE"/>
    <property type="match status" value="1"/>
</dbReference>
<dbReference type="InterPro" id="IPR036034">
    <property type="entry name" value="PDZ_sf"/>
</dbReference>
<dbReference type="GO" id="GO:0012505">
    <property type="term" value="C:endomembrane system"/>
    <property type="evidence" value="ECO:0007669"/>
    <property type="project" value="UniProtKB-SubCell"/>
</dbReference>
<dbReference type="PRINTS" id="PR01000">
    <property type="entry name" value="SREBPS2PTASE"/>
</dbReference>
<dbReference type="Gene3D" id="2.30.42.10">
    <property type="match status" value="1"/>
</dbReference>
<dbReference type="SMART" id="SM00228">
    <property type="entry name" value="PDZ"/>
    <property type="match status" value="1"/>
</dbReference>
<organism evidence="7 8">
    <name type="scientific">Thermococcus peptonophilus</name>
    <dbReference type="NCBI Taxonomy" id="53952"/>
    <lineage>
        <taxon>Archaea</taxon>
        <taxon>Methanobacteriati</taxon>
        <taxon>Methanobacteriota</taxon>
        <taxon>Thermococci</taxon>
        <taxon>Thermococcales</taxon>
        <taxon>Thermococcaceae</taxon>
        <taxon>Thermococcus</taxon>
    </lineage>
</organism>
<gene>
    <name evidence="7" type="ORF">A0127_06055</name>
</gene>
<dbReference type="Pfam" id="PF02163">
    <property type="entry name" value="Peptidase_M50"/>
    <property type="match status" value="1"/>
</dbReference>
<dbReference type="GO" id="GO:0031293">
    <property type="term" value="P:membrane protein intracellular domain proteolysis"/>
    <property type="evidence" value="ECO:0007669"/>
    <property type="project" value="TreeGrafter"/>
</dbReference>
<dbReference type="GO" id="GO:0005737">
    <property type="term" value="C:cytoplasm"/>
    <property type="evidence" value="ECO:0007669"/>
    <property type="project" value="TreeGrafter"/>
</dbReference>
<dbReference type="AlphaFoldDB" id="A0A142CVG3"/>
<feature type="transmembrane region" description="Helical" evidence="5">
    <location>
        <begin position="6"/>
        <end position="23"/>
    </location>
</feature>
<keyword evidence="4 5" id="KW-0472">Membrane</keyword>
<evidence type="ECO:0000256" key="2">
    <source>
        <dbReference type="ARBA" id="ARBA00022692"/>
    </source>
</evidence>
<dbReference type="RefSeq" id="WP_062389267.1">
    <property type="nucleotide sequence ID" value="NZ_CP014750.1"/>
</dbReference>
<dbReference type="InterPro" id="IPR001193">
    <property type="entry name" value="MBTPS2"/>
</dbReference>
<dbReference type="CDD" id="cd06159">
    <property type="entry name" value="S2P-M50_PDZ_Arch"/>
    <property type="match status" value="1"/>
</dbReference>
<keyword evidence="2 5" id="KW-0812">Transmembrane</keyword>
<dbReference type="KEGG" id="tpep:A0127_06055"/>
<dbReference type="STRING" id="53952.A0127_06055"/>
<dbReference type="Proteomes" id="UP000073604">
    <property type="component" value="Chromosome"/>
</dbReference>
<dbReference type="SUPFAM" id="SSF50156">
    <property type="entry name" value="PDZ domain-like"/>
    <property type="match status" value="1"/>
</dbReference>
<accession>A0A142CVG3</accession>
<feature type="domain" description="PDZ" evidence="6">
    <location>
        <begin position="213"/>
        <end position="270"/>
    </location>
</feature>
<evidence type="ECO:0000256" key="4">
    <source>
        <dbReference type="ARBA" id="ARBA00023136"/>
    </source>
</evidence>
<dbReference type="PROSITE" id="PS50106">
    <property type="entry name" value="PDZ"/>
    <property type="match status" value="1"/>
</dbReference>
<feature type="transmembrane region" description="Helical" evidence="5">
    <location>
        <begin position="73"/>
        <end position="93"/>
    </location>
</feature>
<keyword evidence="7" id="KW-0378">Hydrolase</keyword>
<protein>
    <submittedName>
        <fullName evidence="7">Metalloprotease</fullName>
    </submittedName>
</protein>
<feature type="transmembrane region" description="Helical" evidence="5">
    <location>
        <begin position="185"/>
        <end position="207"/>
    </location>
</feature>
<dbReference type="OrthoDB" id="15212at2157"/>
<sequence>MVSTLAVILAGIVGFWIVLYALFGKKEIDPETGEPIEKEEGLSVNMFIAMWRTKRLLGFIDRVSRINPRFWKVYADVGIILGYMGMVYVFYALAKTAVQTLQTKGQQAGVQLVIPGVTIPLWYGLIGLVVVMVVHELSHGIVARADKLPLKSVGLVLLAVIPGAFVEPDEEELAKAPLRSRLRVYGAGSMANITTAIITALLITYAINPLLIPSGVEVKGIIPGSPAEKVLQKGDVIIGINGQEIKTMEDFMEFMDKTKPGETLELEVLRDGEKTSVKLTLAEHPDRPGKGFVGIQPAQHVESKVGSAKVVLPIFFALYWIYLLNVGIGLMNLFPLVPLDGGRMLDDVLKEYLPEKIARPVRYTTIGVGLLLLALNLWPALMNLAG</sequence>